<dbReference type="Gene3D" id="1.25.40.900">
    <property type="match status" value="1"/>
</dbReference>
<feature type="domain" description="RagB/SusD" evidence="7">
    <location>
        <begin position="344"/>
        <end position="489"/>
    </location>
</feature>
<dbReference type="CDD" id="cd08977">
    <property type="entry name" value="SusD"/>
    <property type="match status" value="1"/>
</dbReference>
<gene>
    <name evidence="9" type="ORF">NCTC11343_01475</name>
    <name evidence="10" type="ORF">SPHINGO8BC_51308</name>
</gene>
<keyword evidence="3 6" id="KW-0732">Signal</keyword>
<dbReference type="InterPro" id="IPR012944">
    <property type="entry name" value="SusD_RagB_dom"/>
</dbReference>
<dbReference type="EMBL" id="UAUU01000005">
    <property type="protein sequence ID" value="SPZ84921.1"/>
    <property type="molecule type" value="Genomic_DNA"/>
</dbReference>
<dbReference type="PROSITE" id="PS51257">
    <property type="entry name" value="PROKAR_LIPOPROTEIN"/>
    <property type="match status" value="1"/>
</dbReference>
<dbReference type="Pfam" id="PF07980">
    <property type="entry name" value="SusD_RagB"/>
    <property type="match status" value="1"/>
</dbReference>
<comment type="subcellular location">
    <subcellularLocation>
        <location evidence="1">Cell outer membrane</location>
    </subcellularLocation>
</comment>
<organism evidence="9 11">
    <name type="scientific">Sphingobacterium multivorum</name>
    <dbReference type="NCBI Taxonomy" id="28454"/>
    <lineage>
        <taxon>Bacteria</taxon>
        <taxon>Pseudomonadati</taxon>
        <taxon>Bacteroidota</taxon>
        <taxon>Sphingobacteriia</taxon>
        <taxon>Sphingobacteriales</taxon>
        <taxon>Sphingobacteriaceae</taxon>
        <taxon>Sphingobacterium</taxon>
    </lineage>
</organism>
<evidence type="ECO:0000313" key="11">
    <source>
        <dbReference type="Proteomes" id="UP000251241"/>
    </source>
</evidence>
<proteinExistence type="inferred from homology"/>
<evidence type="ECO:0000256" key="3">
    <source>
        <dbReference type="ARBA" id="ARBA00022729"/>
    </source>
</evidence>
<dbReference type="AlphaFoldDB" id="A0A2X2IXP2"/>
<feature type="domain" description="SusD-like N-terminal" evidence="8">
    <location>
        <begin position="22"/>
        <end position="226"/>
    </location>
</feature>
<evidence type="ECO:0000313" key="9">
    <source>
        <dbReference type="EMBL" id="SPZ84921.1"/>
    </source>
</evidence>
<dbReference type="SUPFAM" id="SSF48452">
    <property type="entry name" value="TPR-like"/>
    <property type="match status" value="1"/>
</dbReference>
<accession>A0A654CYX8</accession>
<evidence type="ECO:0000313" key="10">
    <source>
        <dbReference type="EMBL" id="VXC97866.1"/>
    </source>
</evidence>
<dbReference type="Proteomes" id="UP000251241">
    <property type="component" value="Unassembled WGS sequence"/>
</dbReference>
<evidence type="ECO:0000259" key="7">
    <source>
        <dbReference type="Pfam" id="PF07980"/>
    </source>
</evidence>
<sequence>MKKLFIASCITISLAISSCSNFLDVTPTNMGDSNSSIQTAADAKVIINGLMSKMANVAYYGRNFPLYADAKGGDFTIASQGRGYDYLYVFNHSASSNPYSGIWTQGFHALVQINNLLTNIDKLVAAGSTENFNTYKGQALTARALINFDLVRLYGKPYNMDKSSLGIPNVTKVLEYSTQEKRISVEENYKQIVQDLKDAENILPKSKSDGYFNFFANKALQARVYLYMNDYDNSLKSAQEVIDSKVYTLYSNENWVKSWTGMFGTESILELGVYPNEADAGTSSLGAMFRRKGHGSTAILGNFIAADPFLAKLKKDETDVRWGVMAYDEVGTTHLGAVYKYSGSTTLAGDKNSTANSTAVNIKVIRLSEVYLIAAEAALLKSSPDKVLAANYLNAIRQRSPKLDVATSGTITLDMIADERSKELLGEGHRFFDMMRWNKSITFDDDLGNISTTNRQKTIDRTFFKTILPISLDEMNANPAIANQQNTGY</sequence>
<keyword evidence="4" id="KW-0472">Membrane</keyword>
<feature type="signal peptide" evidence="6">
    <location>
        <begin position="1"/>
        <end position="22"/>
    </location>
</feature>
<reference evidence="9 11" key="1">
    <citation type="submission" date="2018-06" db="EMBL/GenBank/DDBJ databases">
        <authorList>
            <consortium name="Pathogen Informatics"/>
            <person name="Doyle S."/>
        </authorList>
    </citation>
    <scope>NUCLEOTIDE SEQUENCE [LARGE SCALE GENOMIC DNA]</scope>
    <source>
        <strain evidence="9 11">NCTC11343</strain>
    </source>
</reference>
<dbReference type="Gene3D" id="1.25.40.390">
    <property type="match status" value="1"/>
</dbReference>
<dbReference type="GeneID" id="97181643"/>
<dbReference type="InterPro" id="IPR033985">
    <property type="entry name" value="SusD-like_N"/>
</dbReference>
<evidence type="ECO:0000256" key="6">
    <source>
        <dbReference type="SAM" id="SignalP"/>
    </source>
</evidence>
<dbReference type="GO" id="GO:0009279">
    <property type="term" value="C:cell outer membrane"/>
    <property type="evidence" value="ECO:0007669"/>
    <property type="project" value="UniProtKB-SubCell"/>
</dbReference>
<comment type="similarity">
    <text evidence="2">Belongs to the SusD family.</text>
</comment>
<dbReference type="EMBL" id="CABWMV010000024">
    <property type="protein sequence ID" value="VXC97866.1"/>
    <property type="molecule type" value="Genomic_DNA"/>
</dbReference>
<reference evidence="10 12" key="2">
    <citation type="submission" date="2019-10" db="EMBL/GenBank/DDBJ databases">
        <authorList>
            <person name="Karimi E."/>
        </authorList>
    </citation>
    <scope>NUCLEOTIDE SEQUENCE [LARGE SCALE GENOMIC DNA]</scope>
    <source>
        <strain evidence="10">Sphingobacterium sp. 8BC</strain>
    </source>
</reference>
<evidence type="ECO:0000256" key="5">
    <source>
        <dbReference type="ARBA" id="ARBA00023237"/>
    </source>
</evidence>
<name>A0A2X2IXP2_SPHMU</name>
<evidence type="ECO:0000256" key="4">
    <source>
        <dbReference type="ARBA" id="ARBA00023136"/>
    </source>
</evidence>
<keyword evidence="5" id="KW-0998">Cell outer membrane</keyword>
<evidence type="ECO:0000256" key="1">
    <source>
        <dbReference type="ARBA" id="ARBA00004442"/>
    </source>
</evidence>
<dbReference type="Proteomes" id="UP000432350">
    <property type="component" value="Unassembled WGS sequence"/>
</dbReference>
<feature type="chain" id="PRO_5036058333" evidence="6">
    <location>
        <begin position="23"/>
        <end position="489"/>
    </location>
</feature>
<dbReference type="Gene3D" id="2.20.20.130">
    <property type="match status" value="1"/>
</dbReference>
<protein>
    <submittedName>
        <fullName evidence="9">SusD family</fullName>
    </submittedName>
</protein>
<evidence type="ECO:0000256" key="2">
    <source>
        <dbReference type="ARBA" id="ARBA00006275"/>
    </source>
</evidence>
<accession>A0A2X2IXP2</accession>
<dbReference type="Pfam" id="PF14322">
    <property type="entry name" value="SusD-like_3"/>
    <property type="match status" value="1"/>
</dbReference>
<dbReference type="InterPro" id="IPR011990">
    <property type="entry name" value="TPR-like_helical_dom_sf"/>
</dbReference>
<evidence type="ECO:0000259" key="8">
    <source>
        <dbReference type="Pfam" id="PF14322"/>
    </source>
</evidence>
<evidence type="ECO:0000313" key="12">
    <source>
        <dbReference type="Proteomes" id="UP000432350"/>
    </source>
</evidence>
<dbReference type="RefSeq" id="WP_112374225.1">
    <property type="nucleotide sequence ID" value="NZ_CP068086.1"/>
</dbReference>